<dbReference type="CDD" id="cd06259">
    <property type="entry name" value="YdcF-like"/>
    <property type="match status" value="1"/>
</dbReference>
<evidence type="ECO:0000256" key="1">
    <source>
        <dbReference type="SAM" id="Phobius"/>
    </source>
</evidence>
<reference evidence="3 4" key="1">
    <citation type="submission" date="2018-07" db="EMBL/GenBank/DDBJ databases">
        <title>a novel species of Sphingomonas isolated from the rhizosphere soil of Araceae plant.</title>
        <authorList>
            <person name="Zhiyong W."/>
            <person name="Qinglan Z."/>
            <person name="Zhiwei F."/>
            <person name="Ding X."/>
            <person name="Gejiao W."/>
            <person name="Shixue Z."/>
        </authorList>
    </citation>
    <scope>NUCLEOTIDE SEQUENCE [LARGE SCALE GENOMIC DNA]</scope>
    <source>
        <strain evidence="3 4">WZY 27</strain>
    </source>
</reference>
<dbReference type="AlphaFoldDB" id="A0A369VXR8"/>
<accession>A0A369VXR8</accession>
<keyword evidence="1" id="KW-0812">Transmembrane</keyword>
<organism evidence="3 4">
    <name type="scientific">Sphingomonas aracearum</name>
    <dbReference type="NCBI Taxonomy" id="2283317"/>
    <lineage>
        <taxon>Bacteria</taxon>
        <taxon>Pseudomonadati</taxon>
        <taxon>Pseudomonadota</taxon>
        <taxon>Alphaproteobacteria</taxon>
        <taxon>Sphingomonadales</taxon>
        <taxon>Sphingomonadaceae</taxon>
        <taxon>Sphingomonas</taxon>
    </lineage>
</organism>
<dbReference type="PANTHER" id="PTHR30336">
    <property type="entry name" value="INNER MEMBRANE PROTEIN, PROBABLE PERMEASE"/>
    <property type="match status" value="1"/>
</dbReference>
<proteinExistence type="predicted"/>
<keyword evidence="1" id="KW-1133">Transmembrane helix</keyword>
<dbReference type="EMBL" id="QQNB01000003">
    <property type="protein sequence ID" value="RDE04631.1"/>
    <property type="molecule type" value="Genomic_DNA"/>
</dbReference>
<dbReference type="GO" id="GO:0000270">
    <property type="term" value="P:peptidoglycan metabolic process"/>
    <property type="evidence" value="ECO:0007669"/>
    <property type="project" value="TreeGrafter"/>
</dbReference>
<evidence type="ECO:0000313" key="3">
    <source>
        <dbReference type="EMBL" id="RDE04631.1"/>
    </source>
</evidence>
<dbReference type="InterPro" id="IPR003848">
    <property type="entry name" value="DUF218"/>
</dbReference>
<name>A0A369VXR8_9SPHN</name>
<feature type="domain" description="DUF218" evidence="2">
    <location>
        <begin position="34"/>
        <end position="137"/>
    </location>
</feature>
<dbReference type="GO" id="GO:0005886">
    <property type="term" value="C:plasma membrane"/>
    <property type="evidence" value="ECO:0007669"/>
    <property type="project" value="TreeGrafter"/>
</dbReference>
<dbReference type="RefSeq" id="WP_114688367.1">
    <property type="nucleotide sequence ID" value="NZ_QQNB01000003.1"/>
</dbReference>
<gene>
    <name evidence="3" type="ORF">DVW87_13630</name>
</gene>
<dbReference type="Pfam" id="PF02698">
    <property type="entry name" value="DUF218"/>
    <property type="match status" value="1"/>
</dbReference>
<keyword evidence="4" id="KW-1185">Reference proteome</keyword>
<comment type="caution">
    <text evidence="3">The sequence shown here is derived from an EMBL/GenBank/DDBJ whole genome shotgun (WGS) entry which is preliminary data.</text>
</comment>
<dbReference type="Proteomes" id="UP000253918">
    <property type="component" value="Unassembled WGS sequence"/>
</dbReference>
<dbReference type="InterPro" id="IPR051599">
    <property type="entry name" value="Cell_Envelope_Assoc"/>
</dbReference>
<protein>
    <submittedName>
        <fullName evidence="3">YdcF family protein</fullName>
    </submittedName>
</protein>
<evidence type="ECO:0000313" key="4">
    <source>
        <dbReference type="Proteomes" id="UP000253918"/>
    </source>
</evidence>
<feature type="transmembrane region" description="Helical" evidence="1">
    <location>
        <begin position="6"/>
        <end position="24"/>
    </location>
</feature>
<keyword evidence="1" id="KW-0472">Membrane</keyword>
<sequence>MIARLLSLMALGWMLGFAAFMLLLPRPLGDVRTDAIVVPTGGAGRIDRGLDLLEAHAARRLLITGAAPEVRPRELAAEYKRSPALFACCVDLGHQAVDTRSNAEETAAWVREHRYRTVRLVTSDWHAPRARMELVSALGSDATIVSDGVPSNPRFSLLVAEYNKLLLRRAALWFGLGV</sequence>
<evidence type="ECO:0000259" key="2">
    <source>
        <dbReference type="Pfam" id="PF02698"/>
    </source>
</evidence>
<dbReference type="PANTHER" id="PTHR30336:SF4">
    <property type="entry name" value="ENVELOPE BIOGENESIS FACTOR ELYC"/>
    <property type="match status" value="1"/>
</dbReference>
<dbReference type="GO" id="GO:0043164">
    <property type="term" value="P:Gram-negative-bacterium-type cell wall biogenesis"/>
    <property type="evidence" value="ECO:0007669"/>
    <property type="project" value="TreeGrafter"/>
</dbReference>
<dbReference type="OrthoDB" id="9812311at2"/>